<dbReference type="GO" id="GO:0042026">
    <property type="term" value="P:protein refolding"/>
    <property type="evidence" value="ECO:0007669"/>
    <property type="project" value="UniProtKB-ARBA"/>
</dbReference>
<comment type="function">
    <text evidence="8">Also involved in hydrogenase metallocenter assembly, probably by participating in the nickel insertion step. This function in hydrogenase biosynthesis requires chaperone activity and the presence of the metal-binding domain, but not PPIase activity.</text>
</comment>
<gene>
    <name evidence="12" type="ORF">DVJ77_03715</name>
</gene>
<evidence type="ECO:0000256" key="5">
    <source>
        <dbReference type="ARBA" id="ARBA00023110"/>
    </source>
</evidence>
<dbReference type="OrthoDB" id="9808891at2"/>
<dbReference type="GO" id="GO:0005737">
    <property type="term" value="C:cytoplasm"/>
    <property type="evidence" value="ECO:0007669"/>
    <property type="project" value="UniProtKB-SubCell"/>
</dbReference>
<keyword evidence="4" id="KW-0963">Cytoplasm</keyword>
<name>A0A369UVR6_9GAMM</name>
<organism evidence="12 13">
    <name type="scientific">Dyella tabacisoli</name>
    <dbReference type="NCBI Taxonomy" id="2282381"/>
    <lineage>
        <taxon>Bacteria</taxon>
        <taxon>Pseudomonadati</taxon>
        <taxon>Pseudomonadota</taxon>
        <taxon>Gammaproteobacteria</taxon>
        <taxon>Lysobacterales</taxon>
        <taxon>Rhodanobacteraceae</taxon>
        <taxon>Dyella</taxon>
    </lineage>
</organism>
<accession>A0A369UVR6</accession>
<keyword evidence="7 9" id="KW-0413">Isomerase</keyword>
<evidence type="ECO:0000313" key="12">
    <source>
        <dbReference type="EMBL" id="RDD83690.1"/>
    </source>
</evidence>
<evidence type="ECO:0000256" key="10">
    <source>
        <dbReference type="RuleBase" id="RU003915"/>
    </source>
</evidence>
<dbReference type="EC" id="5.2.1.8" evidence="10"/>
<evidence type="ECO:0000256" key="3">
    <source>
        <dbReference type="ARBA" id="ARBA00006577"/>
    </source>
</evidence>
<proteinExistence type="inferred from homology"/>
<dbReference type="InterPro" id="IPR046357">
    <property type="entry name" value="PPIase_dom_sf"/>
</dbReference>
<keyword evidence="13" id="KW-1185">Reference proteome</keyword>
<evidence type="ECO:0000256" key="9">
    <source>
        <dbReference type="PROSITE-ProRule" id="PRU00277"/>
    </source>
</evidence>
<dbReference type="Proteomes" id="UP000253782">
    <property type="component" value="Unassembled WGS sequence"/>
</dbReference>
<keyword evidence="6" id="KW-0143">Chaperone</keyword>
<dbReference type="Pfam" id="PF00254">
    <property type="entry name" value="FKBP_C"/>
    <property type="match status" value="1"/>
</dbReference>
<comment type="subcellular location">
    <subcellularLocation>
        <location evidence="2">Cytoplasm</location>
    </subcellularLocation>
</comment>
<evidence type="ECO:0000256" key="2">
    <source>
        <dbReference type="ARBA" id="ARBA00004496"/>
    </source>
</evidence>
<evidence type="ECO:0000256" key="6">
    <source>
        <dbReference type="ARBA" id="ARBA00023186"/>
    </source>
</evidence>
<evidence type="ECO:0000256" key="1">
    <source>
        <dbReference type="ARBA" id="ARBA00000971"/>
    </source>
</evidence>
<evidence type="ECO:0000256" key="4">
    <source>
        <dbReference type="ARBA" id="ARBA00022490"/>
    </source>
</evidence>
<comment type="caution">
    <text evidence="12">The sequence shown here is derived from an EMBL/GenBank/DDBJ whole genome shotgun (WGS) entry which is preliminary data.</text>
</comment>
<evidence type="ECO:0000256" key="8">
    <source>
        <dbReference type="ARBA" id="ARBA00037071"/>
    </source>
</evidence>
<evidence type="ECO:0000259" key="11">
    <source>
        <dbReference type="PROSITE" id="PS50059"/>
    </source>
</evidence>
<evidence type="ECO:0000313" key="13">
    <source>
        <dbReference type="Proteomes" id="UP000253782"/>
    </source>
</evidence>
<dbReference type="EMBL" id="QQAH01000001">
    <property type="protein sequence ID" value="RDD83690.1"/>
    <property type="molecule type" value="Genomic_DNA"/>
</dbReference>
<dbReference type="InterPro" id="IPR001179">
    <property type="entry name" value="PPIase_FKBP_dom"/>
</dbReference>
<dbReference type="PANTHER" id="PTHR47861:SF3">
    <property type="entry name" value="FKBP-TYPE PEPTIDYL-PROLYL CIS-TRANS ISOMERASE SLYD"/>
    <property type="match status" value="1"/>
</dbReference>
<protein>
    <recommendedName>
        <fullName evidence="10">Peptidyl-prolyl cis-trans isomerase</fullName>
        <ecNumber evidence="10">5.2.1.8</ecNumber>
    </recommendedName>
</protein>
<keyword evidence="5 9" id="KW-0697">Rotamase</keyword>
<dbReference type="AlphaFoldDB" id="A0A369UVR6"/>
<sequence length="161" mass="17600">MKAGKDKVISLHYTLTVDGEKVESSLDRNEPLWVLLGHGQLIPGLEKALEEHEAGESLQVDVAPVDGYGERQDGQIQRVPKKYFQQAAKLKPGMTTVLALKEGGHRVVVVHKVGMSTVDVDLNHPMAGKSLHFDVNIIEVRDGSEEEIKHGHAHPPGAEAH</sequence>
<dbReference type="PANTHER" id="PTHR47861">
    <property type="entry name" value="FKBP-TYPE PEPTIDYL-PROLYL CIS-TRANS ISOMERASE SLYD"/>
    <property type="match status" value="1"/>
</dbReference>
<comment type="catalytic activity">
    <reaction evidence="1 9 10">
        <text>[protein]-peptidylproline (omega=180) = [protein]-peptidylproline (omega=0)</text>
        <dbReference type="Rhea" id="RHEA:16237"/>
        <dbReference type="Rhea" id="RHEA-COMP:10747"/>
        <dbReference type="Rhea" id="RHEA-COMP:10748"/>
        <dbReference type="ChEBI" id="CHEBI:83833"/>
        <dbReference type="ChEBI" id="CHEBI:83834"/>
        <dbReference type="EC" id="5.2.1.8"/>
    </reaction>
</comment>
<dbReference type="Gene3D" id="3.10.50.40">
    <property type="match status" value="1"/>
</dbReference>
<dbReference type="SUPFAM" id="SSF54534">
    <property type="entry name" value="FKBP-like"/>
    <property type="match status" value="1"/>
</dbReference>
<dbReference type="RefSeq" id="WP_114844082.1">
    <property type="nucleotide sequence ID" value="NZ_JBHSPE010000001.1"/>
</dbReference>
<comment type="similarity">
    <text evidence="3 10">Belongs to the FKBP-type PPIase family.</text>
</comment>
<dbReference type="PROSITE" id="PS50059">
    <property type="entry name" value="FKBP_PPIASE"/>
    <property type="match status" value="1"/>
</dbReference>
<evidence type="ECO:0000256" key="7">
    <source>
        <dbReference type="ARBA" id="ARBA00023235"/>
    </source>
</evidence>
<feature type="domain" description="PPIase FKBP-type" evidence="11">
    <location>
        <begin position="6"/>
        <end position="80"/>
    </location>
</feature>
<reference evidence="12 13" key="1">
    <citation type="submission" date="2018-07" db="EMBL/GenBank/DDBJ databases">
        <title>Dyella tabacisoli L4-6T, whole genome shotgun sequence.</title>
        <authorList>
            <person name="Zhou X.-K."/>
            <person name="Li W.-J."/>
            <person name="Duan Y.-Q."/>
        </authorList>
    </citation>
    <scope>NUCLEOTIDE SEQUENCE [LARGE SCALE GENOMIC DNA]</scope>
    <source>
        <strain evidence="12 13">L4-6</strain>
    </source>
</reference>
<dbReference type="GO" id="GO:0003755">
    <property type="term" value="F:peptidyl-prolyl cis-trans isomerase activity"/>
    <property type="evidence" value="ECO:0007669"/>
    <property type="project" value="UniProtKB-UniRule"/>
</dbReference>